<reference evidence="12" key="1">
    <citation type="journal article" date="2016" name="Gigascience">
        <title>De novo construction of an expanded transcriptome assembly for the western tarnished plant bug, Lygus hesperus.</title>
        <authorList>
            <person name="Tassone E.E."/>
            <person name="Geib S.M."/>
            <person name="Hall B."/>
            <person name="Fabrick J.A."/>
            <person name="Brent C.S."/>
            <person name="Hull J.J."/>
        </authorList>
    </citation>
    <scope>NUCLEOTIDE SEQUENCE</scope>
</reference>
<keyword evidence="10" id="KW-0131">Cell cycle</keyword>
<evidence type="ECO:0000256" key="6">
    <source>
        <dbReference type="ARBA" id="ARBA00022806"/>
    </source>
</evidence>
<comment type="similarity">
    <text evidence="2 10">Belongs to the MCM family.</text>
</comment>
<keyword evidence="7 10" id="KW-0067">ATP-binding</keyword>
<keyword evidence="5 10" id="KW-0378">Hydrolase</keyword>
<evidence type="ECO:0000256" key="4">
    <source>
        <dbReference type="ARBA" id="ARBA00022741"/>
    </source>
</evidence>
<comment type="catalytic activity">
    <reaction evidence="10">
        <text>ATP + H2O = ADP + phosphate + H(+)</text>
        <dbReference type="Rhea" id="RHEA:13065"/>
        <dbReference type="ChEBI" id="CHEBI:15377"/>
        <dbReference type="ChEBI" id="CHEBI:15378"/>
        <dbReference type="ChEBI" id="CHEBI:30616"/>
        <dbReference type="ChEBI" id="CHEBI:43474"/>
        <dbReference type="ChEBI" id="CHEBI:456216"/>
        <dbReference type="EC" id="3.6.4.12"/>
    </reaction>
</comment>
<keyword evidence="3 10" id="KW-0235">DNA replication</keyword>
<dbReference type="InterPro" id="IPR012340">
    <property type="entry name" value="NA-bd_OB-fold"/>
</dbReference>
<dbReference type="PANTHER" id="PTHR11630:SF43">
    <property type="entry name" value="DNA REPLICATION LICENSING FACTOR MCM6"/>
    <property type="match status" value="1"/>
</dbReference>
<comment type="function">
    <text evidence="10">Acts as component of the MCM2-7 complex (MCM complex) which is the replicative helicase essential for 'once per cell cycle' DNA replication initiation and elongation in eukaryotic cells. The active ATPase sites in the MCM2-7 ring are formed through the interaction surfaces of two neighboring subunits such that a critical structure of a conserved arginine finger motif is provided in trans relative to the ATP-binding site of the Walker A box of the adjacent subunit. The six ATPase active sites, however, are likely to contribute differentially to the complex helicase activity.</text>
</comment>
<dbReference type="GO" id="GO:1902969">
    <property type="term" value="P:mitotic DNA replication"/>
    <property type="evidence" value="ECO:0007669"/>
    <property type="project" value="TreeGrafter"/>
</dbReference>
<evidence type="ECO:0000256" key="8">
    <source>
        <dbReference type="ARBA" id="ARBA00023125"/>
    </source>
</evidence>
<organism evidence="12">
    <name type="scientific">Lygus hesperus</name>
    <name type="common">Western plant bug</name>
    <dbReference type="NCBI Taxonomy" id="30085"/>
    <lineage>
        <taxon>Eukaryota</taxon>
        <taxon>Metazoa</taxon>
        <taxon>Ecdysozoa</taxon>
        <taxon>Arthropoda</taxon>
        <taxon>Hexapoda</taxon>
        <taxon>Insecta</taxon>
        <taxon>Pterygota</taxon>
        <taxon>Neoptera</taxon>
        <taxon>Paraneoptera</taxon>
        <taxon>Hemiptera</taxon>
        <taxon>Heteroptera</taxon>
        <taxon>Panheteroptera</taxon>
        <taxon>Cimicomorpha</taxon>
        <taxon>Miridae</taxon>
        <taxon>Mirini</taxon>
        <taxon>Lygus</taxon>
    </lineage>
</organism>
<dbReference type="Gene3D" id="2.20.28.10">
    <property type="match status" value="1"/>
</dbReference>
<gene>
    <name evidence="12" type="primary">MCM6_0</name>
    <name evidence="12" type="ORF">g.31511</name>
</gene>
<dbReference type="GO" id="GO:0000727">
    <property type="term" value="P:double-strand break repair via break-induced replication"/>
    <property type="evidence" value="ECO:0007669"/>
    <property type="project" value="TreeGrafter"/>
</dbReference>
<dbReference type="InterPro" id="IPR031327">
    <property type="entry name" value="MCM"/>
</dbReference>
<dbReference type="SUPFAM" id="SSF50249">
    <property type="entry name" value="Nucleic acid-binding proteins"/>
    <property type="match status" value="1"/>
</dbReference>
<dbReference type="SMART" id="SM00350">
    <property type="entry name" value="MCM"/>
    <property type="match status" value="1"/>
</dbReference>
<dbReference type="EC" id="3.6.4.12" evidence="10"/>
<keyword evidence="4 10" id="KW-0547">Nucleotide-binding</keyword>
<dbReference type="AlphaFoldDB" id="A0A146L6Q0"/>
<dbReference type="GO" id="GO:0003697">
    <property type="term" value="F:single-stranded DNA binding"/>
    <property type="evidence" value="ECO:0007669"/>
    <property type="project" value="TreeGrafter"/>
</dbReference>
<dbReference type="InterPro" id="IPR033762">
    <property type="entry name" value="MCM_OB"/>
</dbReference>
<evidence type="ECO:0000256" key="2">
    <source>
        <dbReference type="ARBA" id="ARBA00008010"/>
    </source>
</evidence>
<evidence type="ECO:0000256" key="7">
    <source>
        <dbReference type="ARBA" id="ARBA00022840"/>
    </source>
</evidence>
<dbReference type="PRINTS" id="PR01662">
    <property type="entry name" value="MCMPROTEIN6"/>
</dbReference>
<dbReference type="InterPro" id="IPR008049">
    <property type="entry name" value="MCM6"/>
</dbReference>
<feature type="domain" description="MCM OB" evidence="11">
    <location>
        <begin position="30"/>
        <end position="159"/>
    </location>
</feature>
<name>A0A146L6Q0_LYGHE</name>
<evidence type="ECO:0000256" key="10">
    <source>
        <dbReference type="RuleBase" id="RU368064"/>
    </source>
</evidence>
<dbReference type="GO" id="GO:0006270">
    <property type="term" value="P:DNA replication initiation"/>
    <property type="evidence" value="ECO:0007669"/>
    <property type="project" value="UniProtKB-UniRule"/>
</dbReference>
<dbReference type="GO" id="GO:0042555">
    <property type="term" value="C:MCM complex"/>
    <property type="evidence" value="ECO:0007669"/>
    <property type="project" value="UniProtKB-UniRule"/>
</dbReference>
<evidence type="ECO:0000256" key="9">
    <source>
        <dbReference type="ARBA" id="ARBA00023242"/>
    </source>
</evidence>
<dbReference type="FunFam" id="2.20.28.10:FF:000003">
    <property type="entry name" value="DNA helicase"/>
    <property type="match status" value="1"/>
</dbReference>
<evidence type="ECO:0000313" key="12">
    <source>
        <dbReference type="EMBL" id="JAQ02842.1"/>
    </source>
</evidence>
<keyword evidence="6 10" id="KW-0347">Helicase</keyword>
<comment type="subcellular location">
    <subcellularLocation>
        <location evidence="1 10">Nucleus</location>
    </subcellularLocation>
</comment>
<dbReference type="GO" id="GO:0005634">
    <property type="term" value="C:nucleus"/>
    <property type="evidence" value="ECO:0007669"/>
    <property type="project" value="UniProtKB-SubCell"/>
</dbReference>
<evidence type="ECO:0000256" key="3">
    <source>
        <dbReference type="ARBA" id="ARBA00022705"/>
    </source>
</evidence>
<dbReference type="Pfam" id="PF17207">
    <property type="entry name" value="MCM_OB"/>
    <property type="match status" value="1"/>
</dbReference>
<comment type="subunit">
    <text evidence="10">Component of the MCM2-7 complex.</text>
</comment>
<dbReference type="Gene3D" id="2.40.50.140">
    <property type="entry name" value="Nucleic acid-binding proteins"/>
    <property type="match status" value="1"/>
</dbReference>
<dbReference type="GO" id="GO:0005524">
    <property type="term" value="F:ATP binding"/>
    <property type="evidence" value="ECO:0007669"/>
    <property type="project" value="UniProtKB-UniRule"/>
</dbReference>
<protein>
    <recommendedName>
        <fullName evidence="10">DNA replication licensing factor MCM6</fullName>
        <ecNumber evidence="10">3.6.4.12</ecNumber>
    </recommendedName>
</protein>
<dbReference type="PANTHER" id="PTHR11630">
    <property type="entry name" value="DNA REPLICATION LICENSING FACTOR MCM FAMILY MEMBER"/>
    <property type="match status" value="1"/>
</dbReference>
<accession>A0A146L6Q0</accession>
<keyword evidence="9" id="KW-0539">Nucleus</keyword>
<proteinExistence type="inferred from homology"/>
<dbReference type="GO" id="GO:0016787">
    <property type="term" value="F:hydrolase activity"/>
    <property type="evidence" value="ECO:0007669"/>
    <property type="project" value="UniProtKB-KW"/>
</dbReference>
<dbReference type="EMBL" id="GDHC01015787">
    <property type="protein sequence ID" value="JAQ02842.1"/>
    <property type="molecule type" value="Transcribed_RNA"/>
</dbReference>
<evidence type="ECO:0000259" key="11">
    <source>
        <dbReference type="Pfam" id="PF17207"/>
    </source>
</evidence>
<keyword evidence="8 10" id="KW-0238">DNA-binding</keyword>
<sequence length="223" mass="25205">MMELYPEVVMVNDTPRSYYVSIYNYPLIFSIRDLKTSRVGYLIAVQGTITRTTQTRPELELASFKCLECGTIVPHIPQQFKYTQPTICPMERCGNKTSFLVLPEESRFNDWQQIRMQENSSDIPAGSMPRTLSIILRNDLVEVVKPGDKVVVTGTLVVVPDVYSTVKGGVTSVQERGRLDHGDGVIGLHELGVRDLCYRLCVVASHIRKCNEDTVQEGEQRYT</sequence>
<evidence type="ECO:0000256" key="1">
    <source>
        <dbReference type="ARBA" id="ARBA00004123"/>
    </source>
</evidence>
<evidence type="ECO:0000256" key="5">
    <source>
        <dbReference type="ARBA" id="ARBA00022801"/>
    </source>
</evidence>
<dbReference type="GO" id="GO:1990518">
    <property type="term" value="F:single-stranded 3'-5' DNA helicase activity"/>
    <property type="evidence" value="ECO:0007669"/>
    <property type="project" value="TreeGrafter"/>
</dbReference>